<gene>
    <name evidence="2" type="ORF">PEDI_23950</name>
</gene>
<dbReference type="EMBL" id="BQKE01000001">
    <property type="protein sequence ID" value="GJM61843.1"/>
    <property type="molecule type" value="Genomic_DNA"/>
</dbReference>
<proteinExistence type="predicted"/>
<organism evidence="2 3">
    <name type="scientific">Persicobacter diffluens</name>
    <dbReference type="NCBI Taxonomy" id="981"/>
    <lineage>
        <taxon>Bacteria</taxon>
        <taxon>Pseudomonadati</taxon>
        <taxon>Bacteroidota</taxon>
        <taxon>Cytophagia</taxon>
        <taxon>Cytophagales</taxon>
        <taxon>Persicobacteraceae</taxon>
        <taxon>Persicobacter</taxon>
    </lineage>
</organism>
<accession>A0AAN5AMG9</accession>
<sequence length="162" mass="19081">MEMVIRRANREIIASQTTENEGWIRLSTHERMPRTSEVCRVKLLEESFLVQPYTEENKAFTILFRRPDLIESSLIRHARDVENGIPFDKRLPKIRVEKIAKVRRRSFDLLFLSVIAFFLFIIIYALTSHPDNPDTVLGVLLCLIGIFIMILVKYQLIKTRDY</sequence>
<evidence type="ECO:0000313" key="2">
    <source>
        <dbReference type="EMBL" id="GJM61843.1"/>
    </source>
</evidence>
<evidence type="ECO:0000256" key="1">
    <source>
        <dbReference type="SAM" id="Phobius"/>
    </source>
</evidence>
<name>A0AAN5AMG9_9BACT</name>
<protein>
    <submittedName>
        <fullName evidence="2">Uncharacterized protein</fullName>
    </submittedName>
</protein>
<comment type="caution">
    <text evidence="2">The sequence shown here is derived from an EMBL/GenBank/DDBJ whole genome shotgun (WGS) entry which is preliminary data.</text>
</comment>
<evidence type="ECO:0000313" key="3">
    <source>
        <dbReference type="Proteomes" id="UP001310022"/>
    </source>
</evidence>
<dbReference type="AlphaFoldDB" id="A0AAN5AMG9"/>
<feature type="transmembrane region" description="Helical" evidence="1">
    <location>
        <begin position="138"/>
        <end position="156"/>
    </location>
</feature>
<keyword evidence="3" id="KW-1185">Reference proteome</keyword>
<keyword evidence="1" id="KW-0812">Transmembrane</keyword>
<feature type="transmembrane region" description="Helical" evidence="1">
    <location>
        <begin position="107"/>
        <end position="126"/>
    </location>
</feature>
<keyword evidence="1" id="KW-0472">Membrane</keyword>
<keyword evidence="1" id="KW-1133">Transmembrane helix</keyword>
<reference evidence="2 3" key="1">
    <citation type="submission" date="2021-12" db="EMBL/GenBank/DDBJ databases">
        <title>Genome sequencing of bacteria with rrn-lacking chromosome and rrn-plasmid.</title>
        <authorList>
            <person name="Anda M."/>
            <person name="Iwasaki W."/>
        </authorList>
    </citation>
    <scope>NUCLEOTIDE SEQUENCE [LARGE SCALE GENOMIC DNA]</scope>
    <source>
        <strain evidence="2 3">NBRC 15940</strain>
    </source>
</reference>
<dbReference type="Proteomes" id="UP001310022">
    <property type="component" value="Unassembled WGS sequence"/>
</dbReference>